<dbReference type="EMBL" id="JAAAUQ010000016">
    <property type="protein sequence ID" value="KAF9156673.1"/>
    <property type="molecule type" value="Genomic_DNA"/>
</dbReference>
<dbReference type="SUPFAM" id="SSF81383">
    <property type="entry name" value="F-box domain"/>
    <property type="match status" value="1"/>
</dbReference>
<dbReference type="PROSITE" id="PS50181">
    <property type="entry name" value="FBOX"/>
    <property type="match status" value="1"/>
</dbReference>
<feature type="compositionally biased region" description="Acidic residues" evidence="1">
    <location>
        <begin position="35"/>
        <end position="48"/>
    </location>
</feature>
<accession>A0A9P5S9J3</accession>
<feature type="region of interest" description="Disordered" evidence="1">
    <location>
        <begin position="29"/>
        <end position="48"/>
    </location>
</feature>
<evidence type="ECO:0000256" key="1">
    <source>
        <dbReference type="SAM" id="MobiDB-lite"/>
    </source>
</evidence>
<dbReference type="Proteomes" id="UP000748756">
    <property type="component" value="Unassembled WGS sequence"/>
</dbReference>
<dbReference type="InterPro" id="IPR001810">
    <property type="entry name" value="F-box_dom"/>
</dbReference>
<evidence type="ECO:0000313" key="3">
    <source>
        <dbReference type="EMBL" id="KAF9156673.1"/>
    </source>
</evidence>
<dbReference type="InterPro" id="IPR032675">
    <property type="entry name" value="LRR_dom_sf"/>
</dbReference>
<gene>
    <name evidence="3" type="ORF">BG015_002877</name>
</gene>
<dbReference type="Gene3D" id="3.80.10.10">
    <property type="entry name" value="Ribonuclease Inhibitor"/>
    <property type="match status" value="1"/>
</dbReference>
<evidence type="ECO:0000259" key="2">
    <source>
        <dbReference type="PROSITE" id="PS50181"/>
    </source>
</evidence>
<dbReference type="Pfam" id="PF12937">
    <property type="entry name" value="F-box-like"/>
    <property type="match status" value="1"/>
</dbReference>
<protein>
    <recommendedName>
        <fullName evidence="2">F-box domain-containing protein</fullName>
    </recommendedName>
</protein>
<feature type="compositionally biased region" description="Acidic residues" evidence="1">
    <location>
        <begin position="734"/>
        <end position="744"/>
    </location>
</feature>
<sequence>MDILNTQSAQDDYQQIYNRDSEIYGDCVYDSHDYDDYESEDGFDDSDDDDDDYEWHDVRFIPVSSQKIKSTLSSNWPFKPIVIRKKRPIETKVIQPLLDAPELPEIPNEVLELVCGHLSQITLRSVNRVCRAWYKISERFVHHIGIWKPIEGAYEILFEQWPRINILKLWFNQDPRFPTQSIKTVDQEYLWNKFVAAITGSTPSNQDAQDDANNDSNNNNSSSSDNSDDDNNNNDSNSNSTVSPYLLHKIRHLELRGRFMSYVDHVSVFRGHLQFIQSLTITAPRRDSPIPLFTLLADFPALKSLTITMQSGTFTELSHGDDWDAIVGPAPLYDVSNIFTDEYRLEQFCLNYVCVDRRILERLIVTCPDLRVFNVKNLQIEMSPPDDGTEEWTAIAEAEENNARQRLIDLVVKHCPQLEWYSFHRSECDTSENHLKMVAQSFPEQKMHSMAFHNYSETILDALVIRDLLSRMTVLQVQTNTWHDRSSIVLNKILCMAPRLLHLLGSEVQFSTKCLWQPPAPVKPKQPFTTVGDVKRRERKEQRRARQQARTGRRYYAPPVTDTPIVDPSIPVTWQVYGLRTLELNLSFDSTVVDFTDYISRHGLFRNLVIFNLQIPTLKVGQRMIFANTRAGATAAAAAAAAVAASSGVELQLGQPLRYPNELLALGSLRCLEECTLRAVDVPGTVVPKDLKFMQRKGDFQTVSFFATRNKKRKRTKSSKKSVPKMTATGDADKVDDDEEEAEEEKLREKEKEEERWKNDTFWPVLNVFHIYYQKKLPSTDAGKIAEAFEWFRPGVDFRFQPLFSFVA</sequence>
<feature type="region of interest" description="Disordered" evidence="1">
    <location>
        <begin position="714"/>
        <end position="752"/>
    </location>
</feature>
<feature type="compositionally biased region" description="Low complexity" evidence="1">
    <location>
        <begin position="214"/>
        <end position="225"/>
    </location>
</feature>
<feature type="compositionally biased region" description="Basic residues" evidence="1">
    <location>
        <begin position="714"/>
        <end position="723"/>
    </location>
</feature>
<comment type="caution">
    <text evidence="3">The sequence shown here is derived from an EMBL/GenBank/DDBJ whole genome shotgun (WGS) entry which is preliminary data.</text>
</comment>
<dbReference type="InterPro" id="IPR036047">
    <property type="entry name" value="F-box-like_dom_sf"/>
</dbReference>
<reference evidence="3" key="1">
    <citation type="journal article" date="2020" name="Fungal Divers.">
        <title>Resolving the Mortierellaceae phylogeny through synthesis of multi-gene phylogenetics and phylogenomics.</title>
        <authorList>
            <person name="Vandepol N."/>
            <person name="Liber J."/>
            <person name="Desiro A."/>
            <person name="Na H."/>
            <person name="Kennedy M."/>
            <person name="Barry K."/>
            <person name="Grigoriev I.V."/>
            <person name="Miller A.N."/>
            <person name="O'Donnell K."/>
            <person name="Stajich J.E."/>
            <person name="Bonito G."/>
        </authorList>
    </citation>
    <scope>NUCLEOTIDE SEQUENCE</scope>
    <source>
        <strain evidence="3">NRRL 6426</strain>
    </source>
</reference>
<feature type="region of interest" description="Disordered" evidence="1">
    <location>
        <begin position="202"/>
        <end position="241"/>
    </location>
</feature>
<proteinExistence type="predicted"/>
<evidence type="ECO:0000313" key="4">
    <source>
        <dbReference type="Proteomes" id="UP000748756"/>
    </source>
</evidence>
<feature type="domain" description="F-box" evidence="2">
    <location>
        <begin position="100"/>
        <end position="150"/>
    </location>
</feature>
<dbReference type="OrthoDB" id="2397486at2759"/>
<dbReference type="AlphaFoldDB" id="A0A9P5S9J3"/>
<name>A0A9P5S9J3_9FUNG</name>
<dbReference type="CDD" id="cd09917">
    <property type="entry name" value="F-box_SF"/>
    <property type="match status" value="1"/>
</dbReference>
<organism evidence="3 4">
    <name type="scientific">Linnemannia schmuckeri</name>
    <dbReference type="NCBI Taxonomy" id="64567"/>
    <lineage>
        <taxon>Eukaryota</taxon>
        <taxon>Fungi</taxon>
        <taxon>Fungi incertae sedis</taxon>
        <taxon>Mucoromycota</taxon>
        <taxon>Mortierellomycotina</taxon>
        <taxon>Mortierellomycetes</taxon>
        <taxon>Mortierellales</taxon>
        <taxon>Mortierellaceae</taxon>
        <taxon>Linnemannia</taxon>
    </lineage>
</organism>
<keyword evidence="4" id="KW-1185">Reference proteome</keyword>